<dbReference type="VEuPathDB" id="FungiDB:RhiirFUN_025278"/>
<name>A0A2N0NNZ6_9GLOM</name>
<evidence type="ECO:0000313" key="4">
    <source>
        <dbReference type="Proteomes" id="UP000232722"/>
    </source>
</evidence>
<evidence type="ECO:0000256" key="1">
    <source>
        <dbReference type="SAM" id="Coils"/>
    </source>
</evidence>
<dbReference type="AlphaFoldDB" id="A0A2N0NNZ6"/>
<dbReference type="VEuPathDB" id="FungiDB:RhiirA1_483376"/>
<dbReference type="EMBL" id="LLXJ01003996">
    <property type="protein sequence ID" value="PKB96287.1"/>
    <property type="molecule type" value="Genomic_DNA"/>
</dbReference>
<evidence type="ECO:0000256" key="2">
    <source>
        <dbReference type="SAM" id="MobiDB-lite"/>
    </source>
</evidence>
<proteinExistence type="predicted"/>
<protein>
    <submittedName>
        <fullName evidence="3">Uncharacterized protein</fullName>
    </submittedName>
</protein>
<dbReference type="VEuPathDB" id="FungiDB:RhiirA1_516674"/>
<evidence type="ECO:0000313" key="3">
    <source>
        <dbReference type="EMBL" id="PKB96287.1"/>
    </source>
</evidence>
<reference evidence="3 4" key="2">
    <citation type="submission" date="2017-09" db="EMBL/GenBank/DDBJ databases">
        <title>Extensive intraspecific genome diversity in a model arbuscular mycorrhizal fungus.</title>
        <authorList>
            <person name="Chen E.C."/>
            <person name="Morin E."/>
            <person name="Beaudet D."/>
            <person name="Noel J."/>
            <person name="Ndikumana S."/>
            <person name="Charron P."/>
            <person name="St-Onge C."/>
            <person name="Giorgi J."/>
            <person name="Grigoriev I.V."/>
            <person name="Roux C."/>
            <person name="Martin F.M."/>
            <person name="Corradi N."/>
        </authorList>
    </citation>
    <scope>NUCLEOTIDE SEQUENCE [LARGE SCALE GENOMIC DNA]</scope>
    <source>
        <strain evidence="3 4">A5</strain>
    </source>
</reference>
<feature type="region of interest" description="Disordered" evidence="2">
    <location>
        <begin position="156"/>
        <end position="212"/>
    </location>
</feature>
<reference evidence="3 4" key="1">
    <citation type="submission" date="2016-04" db="EMBL/GenBank/DDBJ databases">
        <title>Genome analyses suggest a sexual origin of heterokaryosis in a supposedly ancient asexual fungus.</title>
        <authorList>
            <person name="Ropars J."/>
            <person name="Sedzielewska K."/>
            <person name="Noel J."/>
            <person name="Charron P."/>
            <person name="Farinelli L."/>
            <person name="Marton T."/>
            <person name="Kruger M."/>
            <person name="Pelin A."/>
            <person name="Brachmann A."/>
            <person name="Corradi N."/>
        </authorList>
    </citation>
    <scope>NUCLEOTIDE SEQUENCE [LARGE SCALE GENOMIC DNA]</scope>
    <source>
        <strain evidence="3 4">A5</strain>
    </source>
</reference>
<accession>A0A2N0NNZ6</accession>
<feature type="compositionally biased region" description="Polar residues" evidence="2">
    <location>
        <begin position="164"/>
        <end position="212"/>
    </location>
</feature>
<comment type="caution">
    <text evidence="3">The sequence shown here is derived from an EMBL/GenBank/DDBJ whole genome shotgun (WGS) entry which is preliminary data.</text>
</comment>
<gene>
    <name evidence="3" type="ORF">RhiirA5_435088</name>
</gene>
<feature type="coiled-coil region" evidence="1">
    <location>
        <begin position="80"/>
        <end position="108"/>
    </location>
</feature>
<organism evidence="3 4">
    <name type="scientific">Rhizophagus irregularis</name>
    <dbReference type="NCBI Taxonomy" id="588596"/>
    <lineage>
        <taxon>Eukaryota</taxon>
        <taxon>Fungi</taxon>
        <taxon>Fungi incertae sedis</taxon>
        <taxon>Mucoromycota</taxon>
        <taxon>Glomeromycotina</taxon>
        <taxon>Glomeromycetes</taxon>
        <taxon>Glomerales</taxon>
        <taxon>Glomeraceae</taxon>
        <taxon>Rhizophagus</taxon>
    </lineage>
</organism>
<sequence length="669" mass="77437">MGITPSREKFIALEGYAQKSDEERKTILTNAGMETTQIDKDLAEFLGSEDAYLGCFIRGIITICIDEHNNIRNQEFTRYIEEYKNVNNEMLEQKHMEMNEQVRMMEENWKLKEEYYFKNSTMKKHQIVTELGLVDQEDKEKLVKYNKCKDMIEKDLEASDDSNEGQLWETNSDTTSDNSDFNQSMTRRYSIFNKNSHPSTNDTPHNTNRNSQMQETNIKGNSQYSRHQSITMAFTDDHDMGENSKKSKESMHKPKSADDLKYFAGLLTTQIRDAQSDQSIIEFINNNKLLEYHVNTLGRTMKNGNEYTYVGFFTETAKNNFIEDGRVKGTLGNFRDLEWLNKLYKIITISVTEIDEKMDINEVIEAVERKLGKMQKILQQGKQYGKINLKLVMEIRCTEEELMNTWGILLKNRMIKIEPINYKNYVTRQRGKISANVLDIPNEIDELEVAKILRQTGARYWYKSNNKNKRSSNFYLVFFGQKQEDDNKAIFVNKEVIFVNKEDTTVDTKDKVTTEVSKTERDVISARRIITMRTNATSIITTTTTRTNTEVTGKKTKTDRSDKKEVDTIMKETLISNHNTTTTTITTDTTAGCYLLLCVWVLLLSMTIILEKMTEWRIEDTNKKNITDNTTTMTTTDKIQENIPNTAATVAEAMTEIGMKETDSIIGVE</sequence>
<dbReference type="VEuPathDB" id="FungiDB:FUN_003595"/>
<keyword evidence="1" id="KW-0175">Coiled coil</keyword>
<dbReference type="Proteomes" id="UP000232722">
    <property type="component" value="Unassembled WGS sequence"/>
</dbReference>